<keyword evidence="1" id="KW-0479">Metal-binding</keyword>
<feature type="domain" description="C2H2-type" evidence="6">
    <location>
        <begin position="225"/>
        <end position="255"/>
    </location>
</feature>
<evidence type="ECO:0000313" key="7">
    <source>
        <dbReference type="EMBL" id="KAK7450650.1"/>
    </source>
</evidence>
<protein>
    <recommendedName>
        <fullName evidence="6">C2H2-type domain-containing protein</fullName>
    </recommendedName>
</protein>
<evidence type="ECO:0000313" key="8">
    <source>
        <dbReference type="Proteomes" id="UP001498398"/>
    </source>
</evidence>
<keyword evidence="3" id="KW-0862">Zinc</keyword>
<dbReference type="Pfam" id="PF00096">
    <property type="entry name" value="zf-C2H2"/>
    <property type="match status" value="2"/>
</dbReference>
<evidence type="ECO:0000256" key="5">
    <source>
        <dbReference type="SAM" id="MobiDB-lite"/>
    </source>
</evidence>
<organism evidence="7 8">
    <name type="scientific">Marasmiellus scandens</name>
    <dbReference type="NCBI Taxonomy" id="2682957"/>
    <lineage>
        <taxon>Eukaryota</taxon>
        <taxon>Fungi</taxon>
        <taxon>Dikarya</taxon>
        <taxon>Basidiomycota</taxon>
        <taxon>Agaricomycotina</taxon>
        <taxon>Agaricomycetes</taxon>
        <taxon>Agaricomycetidae</taxon>
        <taxon>Agaricales</taxon>
        <taxon>Marasmiineae</taxon>
        <taxon>Omphalotaceae</taxon>
        <taxon>Marasmiellus</taxon>
    </lineage>
</organism>
<evidence type="ECO:0000256" key="3">
    <source>
        <dbReference type="ARBA" id="ARBA00022833"/>
    </source>
</evidence>
<keyword evidence="8" id="KW-1185">Reference proteome</keyword>
<evidence type="ECO:0000259" key="6">
    <source>
        <dbReference type="PROSITE" id="PS50157"/>
    </source>
</evidence>
<dbReference type="PANTHER" id="PTHR23235">
    <property type="entry name" value="KRUEPPEL-LIKE TRANSCRIPTION FACTOR"/>
    <property type="match status" value="1"/>
</dbReference>
<feature type="region of interest" description="Disordered" evidence="5">
    <location>
        <begin position="31"/>
        <end position="55"/>
    </location>
</feature>
<accession>A0ABR1J4V0</accession>
<dbReference type="PROSITE" id="PS00028">
    <property type="entry name" value="ZINC_FINGER_C2H2_1"/>
    <property type="match status" value="2"/>
</dbReference>
<evidence type="ECO:0000256" key="1">
    <source>
        <dbReference type="ARBA" id="ARBA00022723"/>
    </source>
</evidence>
<reference evidence="7 8" key="1">
    <citation type="submission" date="2024-01" db="EMBL/GenBank/DDBJ databases">
        <title>A draft genome for the cacao thread blight pathogen Marasmiellus scandens.</title>
        <authorList>
            <person name="Baruah I.K."/>
            <person name="Leung J."/>
            <person name="Bukari Y."/>
            <person name="Amoako-Attah I."/>
            <person name="Meinhardt L.W."/>
            <person name="Bailey B.A."/>
            <person name="Cohen S.P."/>
        </authorList>
    </citation>
    <scope>NUCLEOTIDE SEQUENCE [LARGE SCALE GENOMIC DNA]</scope>
    <source>
        <strain evidence="7 8">GH-19</strain>
    </source>
</reference>
<sequence length="276" mass="31370">MLFRSVFESEMNYPEDRPVLPSISRIFDHGSTRKPSSLTLPPLPHPSQCSTQHSFNQKIHSETWPQFPLPSYDYYSKACEPSPSSSYAPVPYAPSDQSVPSPCSSTHSLSPRELHENFYYNHEPYAAPTSTLTPNSIRFGYENARSYDDLYVQPSYYPRSYHIVSRPAPQFRHHSSSPILYNYHSHATGTGSSNARHQCTYCSKRFSRPSGLKIHLTTHTGEKPFTCPEPGCHRSFSVRSNMRRHVRIVHQSPESSRTNSESGDDGDVDSRDPEEL</sequence>
<dbReference type="SUPFAM" id="SSF57667">
    <property type="entry name" value="beta-beta-alpha zinc fingers"/>
    <property type="match status" value="1"/>
</dbReference>
<dbReference type="PANTHER" id="PTHR23235:SF120">
    <property type="entry name" value="KRUPPEL-LIKE FACTOR 15"/>
    <property type="match status" value="1"/>
</dbReference>
<feature type="region of interest" description="Disordered" evidence="5">
    <location>
        <begin position="249"/>
        <end position="276"/>
    </location>
</feature>
<feature type="domain" description="C2H2-type" evidence="6">
    <location>
        <begin position="197"/>
        <end position="224"/>
    </location>
</feature>
<comment type="caution">
    <text evidence="7">The sequence shown here is derived from an EMBL/GenBank/DDBJ whole genome shotgun (WGS) entry which is preliminary data.</text>
</comment>
<evidence type="ECO:0000256" key="2">
    <source>
        <dbReference type="ARBA" id="ARBA00022771"/>
    </source>
</evidence>
<keyword evidence="2 4" id="KW-0863">Zinc-finger</keyword>
<dbReference type="PROSITE" id="PS50157">
    <property type="entry name" value="ZINC_FINGER_C2H2_2"/>
    <property type="match status" value="2"/>
</dbReference>
<feature type="compositionally biased region" description="Polar residues" evidence="5">
    <location>
        <begin position="252"/>
        <end position="261"/>
    </location>
</feature>
<proteinExistence type="predicted"/>
<evidence type="ECO:0000256" key="4">
    <source>
        <dbReference type="PROSITE-ProRule" id="PRU00042"/>
    </source>
</evidence>
<dbReference type="EMBL" id="JBANRG010000033">
    <property type="protein sequence ID" value="KAK7450650.1"/>
    <property type="molecule type" value="Genomic_DNA"/>
</dbReference>
<dbReference type="Proteomes" id="UP001498398">
    <property type="component" value="Unassembled WGS sequence"/>
</dbReference>
<name>A0ABR1J4V0_9AGAR</name>
<dbReference type="Gene3D" id="3.30.160.60">
    <property type="entry name" value="Classic Zinc Finger"/>
    <property type="match status" value="2"/>
</dbReference>
<dbReference type="SMART" id="SM00355">
    <property type="entry name" value="ZnF_C2H2"/>
    <property type="match status" value="2"/>
</dbReference>
<dbReference type="InterPro" id="IPR036236">
    <property type="entry name" value="Znf_C2H2_sf"/>
</dbReference>
<gene>
    <name evidence="7" type="ORF">VKT23_012961</name>
</gene>
<dbReference type="InterPro" id="IPR013087">
    <property type="entry name" value="Znf_C2H2_type"/>
</dbReference>